<feature type="domain" description="C2H2-type" evidence="6">
    <location>
        <begin position="69"/>
        <end position="98"/>
    </location>
</feature>
<evidence type="ECO:0000256" key="4">
    <source>
        <dbReference type="ARBA" id="ARBA00022833"/>
    </source>
</evidence>
<feature type="domain" description="C2H2-type" evidence="6">
    <location>
        <begin position="41"/>
        <end position="68"/>
    </location>
</feature>
<dbReference type="GO" id="GO:0031519">
    <property type="term" value="C:PcG protein complex"/>
    <property type="evidence" value="ECO:0007669"/>
    <property type="project" value="TreeGrafter"/>
</dbReference>
<reference evidence="7 8" key="1">
    <citation type="submission" date="2016-11" db="EMBL/GenBank/DDBJ databases">
        <title>The macronuclear genome of Stentor coeruleus: a giant cell with tiny introns.</title>
        <authorList>
            <person name="Slabodnick M."/>
            <person name="Ruby J.G."/>
            <person name="Reiff S.B."/>
            <person name="Swart E.C."/>
            <person name="Gosai S."/>
            <person name="Prabakaran S."/>
            <person name="Witkowska E."/>
            <person name="Larue G.E."/>
            <person name="Fisher S."/>
            <person name="Freeman R.M."/>
            <person name="Gunawardena J."/>
            <person name="Chu W."/>
            <person name="Stover N.A."/>
            <person name="Gregory B.D."/>
            <person name="Nowacki M."/>
            <person name="Derisi J."/>
            <person name="Roy S.W."/>
            <person name="Marshall W.F."/>
            <person name="Sood P."/>
        </authorList>
    </citation>
    <scope>NUCLEOTIDE SEQUENCE [LARGE SCALE GENOMIC DNA]</scope>
    <source>
        <strain evidence="7">WM001</strain>
    </source>
</reference>
<keyword evidence="4" id="KW-0862">Zinc</keyword>
<keyword evidence="3 5" id="KW-0863">Zinc-finger</keyword>
<dbReference type="PANTHER" id="PTHR14003">
    <property type="entry name" value="TRANSCRIPTIONAL REPRESSOR PROTEIN YY"/>
    <property type="match status" value="1"/>
</dbReference>
<evidence type="ECO:0000256" key="5">
    <source>
        <dbReference type="PROSITE-ProRule" id="PRU00042"/>
    </source>
</evidence>
<organism evidence="7 8">
    <name type="scientific">Stentor coeruleus</name>
    <dbReference type="NCBI Taxonomy" id="5963"/>
    <lineage>
        <taxon>Eukaryota</taxon>
        <taxon>Sar</taxon>
        <taxon>Alveolata</taxon>
        <taxon>Ciliophora</taxon>
        <taxon>Postciliodesmatophora</taxon>
        <taxon>Heterotrichea</taxon>
        <taxon>Heterotrichida</taxon>
        <taxon>Stentoridae</taxon>
        <taxon>Stentor</taxon>
    </lineage>
</organism>
<dbReference type="PANTHER" id="PTHR14003:SF19">
    <property type="entry name" value="YY2 TRANSCRIPTION FACTOR"/>
    <property type="match status" value="1"/>
</dbReference>
<dbReference type="InterPro" id="IPR013087">
    <property type="entry name" value="Znf_C2H2_type"/>
</dbReference>
<dbReference type="GO" id="GO:0000981">
    <property type="term" value="F:DNA-binding transcription factor activity, RNA polymerase II-specific"/>
    <property type="evidence" value="ECO:0007669"/>
    <property type="project" value="TreeGrafter"/>
</dbReference>
<keyword evidence="8" id="KW-1185">Reference proteome</keyword>
<gene>
    <name evidence="7" type="ORF">SteCoe_2781</name>
</gene>
<name>A0A1R2CYT0_9CILI</name>
<evidence type="ECO:0000256" key="3">
    <source>
        <dbReference type="ARBA" id="ARBA00022771"/>
    </source>
</evidence>
<evidence type="ECO:0000313" key="8">
    <source>
        <dbReference type="Proteomes" id="UP000187209"/>
    </source>
</evidence>
<dbReference type="GO" id="GO:0008270">
    <property type="term" value="F:zinc ion binding"/>
    <property type="evidence" value="ECO:0007669"/>
    <property type="project" value="UniProtKB-KW"/>
</dbReference>
<dbReference type="EMBL" id="MPUH01000031">
    <property type="protein sequence ID" value="OMJ94141.1"/>
    <property type="molecule type" value="Genomic_DNA"/>
</dbReference>
<dbReference type="Gene3D" id="3.30.160.60">
    <property type="entry name" value="Classic Zinc Finger"/>
    <property type="match status" value="2"/>
</dbReference>
<dbReference type="OrthoDB" id="10039931at2759"/>
<dbReference type="GO" id="GO:0000978">
    <property type="term" value="F:RNA polymerase II cis-regulatory region sequence-specific DNA binding"/>
    <property type="evidence" value="ECO:0007669"/>
    <property type="project" value="TreeGrafter"/>
</dbReference>
<sequence>MKTRMFACPKDNCFKSFRSEAVYEEHMNSHENEKKDVPKNFACSKCDRVLATKQSLKEHMFIHFEKKPFRCSEIGCGKMFRQSSQLCNHRKVHKEAKRLMKNQNKKNSKSNFFAQKLSNCPVDDKKVVLPPINISDFDIKLPNILNQNYHL</sequence>
<dbReference type="InterPro" id="IPR036236">
    <property type="entry name" value="Znf_C2H2_sf"/>
</dbReference>
<keyword evidence="2" id="KW-0677">Repeat</keyword>
<dbReference type="Pfam" id="PF00096">
    <property type="entry name" value="zf-C2H2"/>
    <property type="match status" value="3"/>
</dbReference>
<dbReference type="SMART" id="SM00355">
    <property type="entry name" value="ZnF_C2H2"/>
    <property type="match status" value="3"/>
</dbReference>
<evidence type="ECO:0000259" key="6">
    <source>
        <dbReference type="PROSITE" id="PS50157"/>
    </source>
</evidence>
<evidence type="ECO:0000313" key="7">
    <source>
        <dbReference type="EMBL" id="OMJ94141.1"/>
    </source>
</evidence>
<comment type="caution">
    <text evidence="7">The sequence shown here is derived from an EMBL/GenBank/DDBJ whole genome shotgun (WGS) entry which is preliminary data.</text>
</comment>
<dbReference type="Proteomes" id="UP000187209">
    <property type="component" value="Unassembled WGS sequence"/>
</dbReference>
<dbReference type="FunFam" id="3.30.160.60:FF:000446">
    <property type="entry name" value="Zinc finger protein"/>
    <property type="match status" value="1"/>
</dbReference>
<dbReference type="AlphaFoldDB" id="A0A1R2CYT0"/>
<dbReference type="SUPFAM" id="SSF57667">
    <property type="entry name" value="beta-beta-alpha zinc fingers"/>
    <property type="match status" value="1"/>
</dbReference>
<proteinExistence type="predicted"/>
<feature type="domain" description="C2H2-type" evidence="6">
    <location>
        <begin position="6"/>
        <end position="35"/>
    </location>
</feature>
<dbReference type="PROSITE" id="PS50157">
    <property type="entry name" value="ZINC_FINGER_C2H2_2"/>
    <property type="match status" value="3"/>
</dbReference>
<accession>A0A1R2CYT0</accession>
<evidence type="ECO:0000256" key="1">
    <source>
        <dbReference type="ARBA" id="ARBA00022723"/>
    </source>
</evidence>
<protein>
    <recommendedName>
        <fullName evidence="6">C2H2-type domain-containing protein</fullName>
    </recommendedName>
</protein>
<evidence type="ECO:0000256" key="2">
    <source>
        <dbReference type="ARBA" id="ARBA00022737"/>
    </source>
</evidence>
<dbReference type="PROSITE" id="PS00028">
    <property type="entry name" value="ZINC_FINGER_C2H2_1"/>
    <property type="match status" value="3"/>
</dbReference>
<dbReference type="GO" id="GO:0005667">
    <property type="term" value="C:transcription regulator complex"/>
    <property type="evidence" value="ECO:0007669"/>
    <property type="project" value="TreeGrafter"/>
</dbReference>
<keyword evidence="1" id="KW-0479">Metal-binding</keyword>
<dbReference type="GO" id="GO:0000785">
    <property type="term" value="C:chromatin"/>
    <property type="evidence" value="ECO:0007669"/>
    <property type="project" value="TreeGrafter"/>
</dbReference>